<organism evidence="5 6">
    <name type="scientific">Maridesulfovibrio hydrothermalis AM13 = DSM 14728</name>
    <dbReference type="NCBI Taxonomy" id="1121451"/>
    <lineage>
        <taxon>Bacteria</taxon>
        <taxon>Pseudomonadati</taxon>
        <taxon>Thermodesulfobacteriota</taxon>
        <taxon>Desulfovibrionia</taxon>
        <taxon>Desulfovibrionales</taxon>
        <taxon>Desulfovibrionaceae</taxon>
        <taxon>Maridesulfovibrio</taxon>
    </lineage>
</organism>
<evidence type="ECO:0000256" key="3">
    <source>
        <dbReference type="ARBA" id="ARBA00038054"/>
    </source>
</evidence>
<comment type="cofactor">
    <cofactor evidence="1">
        <name>FMN</name>
        <dbReference type="ChEBI" id="CHEBI:58210"/>
    </cofactor>
</comment>
<dbReference type="InterPro" id="IPR002563">
    <property type="entry name" value="Flavin_Rdtase-like_dom"/>
</dbReference>
<keyword evidence="6" id="KW-1185">Reference proteome</keyword>
<dbReference type="Pfam" id="PF01613">
    <property type="entry name" value="Flavin_Reduct"/>
    <property type="match status" value="1"/>
</dbReference>
<dbReference type="InterPro" id="IPR012349">
    <property type="entry name" value="Split_barrel_FMN-bd"/>
</dbReference>
<reference evidence="5 6" key="1">
    <citation type="submission" date="2012-10" db="EMBL/GenBank/DDBJ databases">
        <authorList>
            <person name="Genoscope - CEA"/>
        </authorList>
    </citation>
    <scope>NUCLEOTIDE SEQUENCE [LARGE SCALE GENOMIC DNA]</scope>
    <source>
        <strain evidence="6">AM13 / DSM 14728</strain>
    </source>
</reference>
<dbReference type="GO" id="GO:0010181">
    <property type="term" value="F:FMN binding"/>
    <property type="evidence" value="ECO:0007669"/>
    <property type="project" value="InterPro"/>
</dbReference>
<evidence type="ECO:0000256" key="1">
    <source>
        <dbReference type="ARBA" id="ARBA00001917"/>
    </source>
</evidence>
<dbReference type="InterPro" id="IPR052174">
    <property type="entry name" value="Flavoredoxin"/>
</dbReference>
<dbReference type="HOGENOM" id="CLU_059021_5_5_7"/>
<dbReference type="eggNOG" id="COG1853">
    <property type="taxonomic scope" value="Bacteria"/>
</dbReference>
<dbReference type="OrthoDB" id="9794638at2"/>
<dbReference type="Gene3D" id="2.30.110.10">
    <property type="entry name" value="Electron Transport, Fmn-binding Protein, Chain A"/>
    <property type="match status" value="1"/>
</dbReference>
<name>L0RCD1_9BACT</name>
<evidence type="ECO:0000256" key="2">
    <source>
        <dbReference type="ARBA" id="ARBA00022630"/>
    </source>
</evidence>
<dbReference type="RefSeq" id="WP_015337018.1">
    <property type="nucleotide sequence ID" value="NC_020055.1"/>
</dbReference>
<dbReference type="AlphaFoldDB" id="L0RCD1"/>
<dbReference type="PATRIC" id="fig|1121451.3.peg.2370"/>
<dbReference type="GO" id="GO:0016646">
    <property type="term" value="F:oxidoreductase activity, acting on the CH-NH group of donors, NAD or NADP as acceptor"/>
    <property type="evidence" value="ECO:0007669"/>
    <property type="project" value="UniProtKB-ARBA"/>
</dbReference>
<keyword evidence="2" id="KW-0285">Flavoprotein</keyword>
<evidence type="ECO:0000313" key="6">
    <source>
        <dbReference type="Proteomes" id="UP000010808"/>
    </source>
</evidence>
<evidence type="ECO:0000259" key="4">
    <source>
        <dbReference type="SMART" id="SM00903"/>
    </source>
</evidence>
<dbReference type="SUPFAM" id="SSF50475">
    <property type="entry name" value="FMN-binding split barrel"/>
    <property type="match status" value="1"/>
</dbReference>
<feature type="domain" description="Flavin reductase like" evidence="4">
    <location>
        <begin position="9"/>
        <end position="164"/>
    </location>
</feature>
<evidence type="ECO:0000313" key="5">
    <source>
        <dbReference type="EMBL" id="CCO24418.1"/>
    </source>
</evidence>
<comment type="similarity">
    <text evidence="3">Belongs to the flavoredoxin family.</text>
</comment>
<dbReference type="EMBL" id="FO203522">
    <property type="protein sequence ID" value="CCO24418.1"/>
    <property type="molecule type" value="Genomic_DNA"/>
</dbReference>
<accession>L0RCD1</accession>
<dbReference type="PANTHER" id="PTHR43567:SF1">
    <property type="entry name" value="FLAVOREDOXIN"/>
    <property type="match status" value="1"/>
</dbReference>
<sequence length="190" mass="20593">MKKSIKPGTLAFPTPVWCVGSYDGDGKPNVMTIAWGGICCSAPVSLTVSLRKATYTYQSILDRGAYTVSIPSVKYVAEADYFGLASGKNTDKFVVTGLTPVRSDLVDAPYVEEFPVIFECKLIQTVELGLHTQFIGEIVGIKADENILDEKGMPLMDKAQSFVFAPSNKDYRAIGDVVGQGFKSGKKFIS</sequence>
<protein>
    <submittedName>
        <fullName evidence="5">Flavoredoxin</fullName>
    </submittedName>
</protein>
<dbReference type="Proteomes" id="UP000010808">
    <property type="component" value="Chromosome"/>
</dbReference>
<proteinExistence type="inferred from homology"/>
<dbReference type="PANTHER" id="PTHR43567">
    <property type="entry name" value="FLAVOREDOXIN-RELATED-RELATED"/>
    <property type="match status" value="1"/>
</dbReference>
<dbReference type="SMART" id="SM00903">
    <property type="entry name" value="Flavin_Reduct"/>
    <property type="match status" value="1"/>
</dbReference>
<dbReference type="STRING" id="1121451.DESAM_22151"/>
<dbReference type="KEGG" id="dhy:DESAM_22151"/>
<gene>
    <name evidence="5" type="primary">flr</name>
    <name evidence="5" type="ORF">DESAM_22151</name>
</gene>